<protein>
    <submittedName>
        <fullName evidence="1">Uncharacterized protein</fullName>
    </submittedName>
</protein>
<organism evidence="1 2">
    <name type="scientific">Velocimicrobium porci</name>
    <dbReference type="NCBI Taxonomy" id="2606634"/>
    <lineage>
        <taxon>Bacteria</taxon>
        <taxon>Bacillati</taxon>
        <taxon>Bacillota</taxon>
        <taxon>Clostridia</taxon>
        <taxon>Lachnospirales</taxon>
        <taxon>Lachnospiraceae</taxon>
        <taxon>Velocimicrobium</taxon>
    </lineage>
</organism>
<name>A0A6L5Y015_9FIRM</name>
<accession>A0A6L5Y015</accession>
<dbReference type="Proteomes" id="UP000482209">
    <property type="component" value="Unassembled WGS sequence"/>
</dbReference>
<sequence length="341" mass="39728">MKTRELAALSQIAEILSDNNKSPIIPSEDIWKKIFCGAGLEDLFEERSPQFRIADRGYGYEKELFFNDRTYNGLYETFKELEYQPEKLIMLLNSVANRMSVYRIFDSDMEDTIKKKYTKVKGTYLDEMMSSVGDEQKNIILSEFASKDFNKLKRYVNIINLDFLYCDGELCVQPFTVRSNESIQDLDIISNWLYTEHKDVYESYESAKKEFANGESVSCIMHCRNIITGIFSSQKSQQRKWLDGLQKACHQDKNINNVQANKIAEMKYNENSSEENERYQYPRFKLFYRLYSFTCALGAHKNEGNMTISGVDNEVTSIDDALLALRITEDALIWFFKTSLS</sequence>
<dbReference type="EMBL" id="VUMT01000014">
    <property type="protein sequence ID" value="MSS64177.1"/>
    <property type="molecule type" value="Genomic_DNA"/>
</dbReference>
<comment type="caution">
    <text evidence="1">The sequence shown here is derived from an EMBL/GenBank/DDBJ whole genome shotgun (WGS) entry which is preliminary data.</text>
</comment>
<reference evidence="1 2" key="1">
    <citation type="submission" date="2019-08" db="EMBL/GenBank/DDBJ databases">
        <title>In-depth cultivation of the pig gut microbiome towards novel bacterial diversity and tailored functional studies.</title>
        <authorList>
            <person name="Wylensek D."/>
            <person name="Hitch T.C.A."/>
            <person name="Clavel T."/>
        </authorList>
    </citation>
    <scope>NUCLEOTIDE SEQUENCE [LARGE SCALE GENOMIC DNA]</scope>
    <source>
        <strain evidence="1 2">WCA-693-APC-MOT-I</strain>
    </source>
</reference>
<keyword evidence="2" id="KW-1185">Reference proteome</keyword>
<dbReference type="AlphaFoldDB" id="A0A6L5Y015"/>
<dbReference type="RefSeq" id="WP_154519574.1">
    <property type="nucleotide sequence ID" value="NZ_VUMT01000014.1"/>
</dbReference>
<proteinExistence type="predicted"/>
<gene>
    <name evidence="1" type="ORF">FYJ58_09860</name>
</gene>
<evidence type="ECO:0000313" key="2">
    <source>
        <dbReference type="Proteomes" id="UP000482209"/>
    </source>
</evidence>
<evidence type="ECO:0000313" key="1">
    <source>
        <dbReference type="EMBL" id="MSS64177.1"/>
    </source>
</evidence>